<protein>
    <submittedName>
        <fullName evidence="2">Uncharacterized protein</fullName>
    </submittedName>
</protein>
<feature type="transmembrane region" description="Helical" evidence="1">
    <location>
        <begin position="457"/>
        <end position="476"/>
    </location>
</feature>
<dbReference type="EMBL" id="JAGYPJ010000001">
    <property type="protein sequence ID" value="MBS4201377.1"/>
    <property type="molecule type" value="Genomic_DNA"/>
</dbReference>
<proteinExistence type="predicted"/>
<evidence type="ECO:0000256" key="1">
    <source>
        <dbReference type="SAM" id="Phobius"/>
    </source>
</evidence>
<keyword evidence="1" id="KW-1133">Transmembrane helix</keyword>
<dbReference type="AlphaFoldDB" id="A0A942YM64"/>
<accession>A0A942YM64</accession>
<organism evidence="2 3">
    <name type="scientific">Lederbergia citrisecunda</name>
    <dbReference type="NCBI Taxonomy" id="2833583"/>
    <lineage>
        <taxon>Bacteria</taxon>
        <taxon>Bacillati</taxon>
        <taxon>Bacillota</taxon>
        <taxon>Bacilli</taxon>
        <taxon>Bacillales</taxon>
        <taxon>Bacillaceae</taxon>
        <taxon>Lederbergia</taxon>
    </lineage>
</organism>
<reference evidence="2 3" key="1">
    <citation type="submission" date="2021-05" db="EMBL/GenBank/DDBJ databases">
        <title>Novel Bacillus species.</title>
        <authorList>
            <person name="Liu G."/>
        </authorList>
    </citation>
    <scope>NUCLEOTIDE SEQUENCE [LARGE SCALE GENOMIC DNA]</scope>
    <source>
        <strain evidence="2 3">FJAT-49732</strain>
    </source>
</reference>
<keyword evidence="1" id="KW-0472">Membrane</keyword>
<name>A0A942YM64_9BACI</name>
<comment type="caution">
    <text evidence="2">The sequence shown here is derived from an EMBL/GenBank/DDBJ whole genome shotgun (WGS) entry which is preliminary data.</text>
</comment>
<keyword evidence="1" id="KW-0812">Transmembrane</keyword>
<evidence type="ECO:0000313" key="2">
    <source>
        <dbReference type="EMBL" id="MBS4201377.1"/>
    </source>
</evidence>
<evidence type="ECO:0000313" key="3">
    <source>
        <dbReference type="Proteomes" id="UP000682713"/>
    </source>
</evidence>
<dbReference type="RefSeq" id="WP_213111857.1">
    <property type="nucleotide sequence ID" value="NZ_JAGYPJ010000001.1"/>
</dbReference>
<gene>
    <name evidence="2" type="ORF">KHA93_17220</name>
</gene>
<keyword evidence="3" id="KW-1185">Reference proteome</keyword>
<dbReference type="Proteomes" id="UP000682713">
    <property type="component" value="Unassembled WGS sequence"/>
</dbReference>
<sequence length="559" mass="65911">MIEIALRKILKQVKSSNPETRYEALGKLFEYKQQDGLEVQIDVLKEVIKTAASTFPERVDHWDNPSFYLIDFVCDFPMPEVVEGLMKHFDGLDLHAKERAIEFLLLTEDEEVFYFLEDKIVHLINTEDYNIPIGELSSYPMLIKGILDVTLDKIQFNHYKYLMYDLILSLNNSGVEQGYKKEFVLASLLADYESVKQEYLKFDPDYSTKYVYTAWKDSYLIVRNKMRLFISLMKYYFSQEIAQELNEALRFNDPLIKTEALLVCISKNLQYPESVLLESAEHIESAEMTYWELDDKNWEHLYPITERKQPHLAKTRLFYTVINSPEDEGVIRYPEDIQVVDQIETENSYGQPIRYYVMRFKEHQTEYIGWVGGYALEAGDDAANLWDGSYTDFIEFDSASIEKHKQDFFEKREEEQLVHENSVYYESSPKLSKGAWFFLALLIAHWFRQILSGFNGSILLSIFFTVVGGGLCLYELTQNKKRKITIIGDQLIMQDGSKQNSIYLHDIKKIEYNKKHIFIYNRKQELAIKFPLRWVHYDVFSYHINEHTAHLKETPFIQS</sequence>